<keyword evidence="4" id="KW-0472">Membrane</keyword>
<dbReference type="PANTHER" id="PTHR24300">
    <property type="entry name" value="CYTOCHROME P450 508A4-RELATED"/>
    <property type="match status" value="1"/>
</dbReference>
<comment type="similarity">
    <text evidence="1">Belongs to the cytochrome P450 family.</text>
</comment>
<dbReference type="PRINTS" id="PR00463">
    <property type="entry name" value="EP450I"/>
</dbReference>
<reference evidence="5" key="1">
    <citation type="submission" date="2022-11" db="EMBL/GenBank/DDBJ databases">
        <title>Centuries of genome instability and evolution in soft-shell clam transmissible cancer (bioRxiv).</title>
        <authorList>
            <person name="Hart S.F.M."/>
            <person name="Yonemitsu M.A."/>
            <person name="Giersch R.M."/>
            <person name="Beal B.F."/>
            <person name="Arriagada G."/>
            <person name="Davis B.W."/>
            <person name="Ostrander E.A."/>
            <person name="Goff S.P."/>
            <person name="Metzger M.J."/>
        </authorList>
    </citation>
    <scope>NUCLEOTIDE SEQUENCE</scope>
    <source>
        <strain evidence="5">MELC-2E11</strain>
        <tissue evidence="5">Siphon/mantle</tissue>
    </source>
</reference>
<evidence type="ECO:0000256" key="3">
    <source>
        <dbReference type="ARBA" id="ARBA00023004"/>
    </source>
</evidence>
<dbReference type="PRINTS" id="PR00385">
    <property type="entry name" value="P450"/>
</dbReference>
<dbReference type="Gene3D" id="1.10.630.10">
    <property type="entry name" value="Cytochrome P450"/>
    <property type="match status" value="1"/>
</dbReference>
<dbReference type="Proteomes" id="UP001164746">
    <property type="component" value="Chromosome 11"/>
</dbReference>
<keyword evidence="2" id="KW-0479">Metal-binding</keyword>
<keyword evidence="4" id="KW-0812">Transmembrane</keyword>
<dbReference type="InterPro" id="IPR002401">
    <property type="entry name" value="Cyt_P450_E_grp-I"/>
</dbReference>
<evidence type="ECO:0000256" key="2">
    <source>
        <dbReference type="ARBA" id="ARBA00022723"/>
    </source>
</evidence>
<keyword evidence="6" id="KW-1185">Reference proteome</keyword>
<dbReference type="InterPro" id="IPR050182">
    <property type="entry name" value="Cytochrome_P450_fam2"/>
</dbReference>
<dbReference type="Pfam" id="PF00067">
    <property type="entry name" value="p450"/>
    <property type="match status" value="1"/>
</dbReference>
<keyword evidence="3" id="KW-0408">Iron</keyword>
<evidence type="ECO:0000256" key="1">
    <source>
        <dbReference type="ARBA" id="ARBA00010617"/>
    </source>
</evidence>
<dbReference type="SUPFAM" id="SSF48264">
    <property type="entry name" value="Cytochrome P450"/>
    <property type="match status" value="1"/>
</dbReference>
<feature type="transmembrane region" description="Helical" evidence="4">
    <location>
        <begin position="23"/>
        <end position="46"/>
    </location>
</feature>
<dbReference type="InterPro" id="IPR001128">
    <property type="entry name" value="Cyt_P450"/>
</dbReference>
<protein>
    <submittedName>
        <fullName evidence="5">CP2U1-like protein</fullName>
    </submittedName>
</protein>
<dbReference type="PANTHER" id="PTHR24300:SF375">
    <property type="entry name" value="CYTOCHROME P450 FAMILY"/>
    <property type="match status" value="1"/>
</dbReference>
<evidence type="ECO:0000256" key="4">
    <source>
        <dbReference type="SAM" id="Phobius"/>
    </source>
</evidence>
<sequence length="522" mass="59358">MAIYPEFTEDGVVVRCSTFRDRMWNVIFVDGSYLTIGLLTLAFSLICRQLMTTKKKDRLPPSPGIAIPVLGHFYLLDEDLRITFKRMRKTCGDIFFIQFGSIPTVVISSYSNIKDGFMSSNMFLARPRLFMLDKITNGGKGILMAQGEDWKVHRKFSLSTLKQLGMGKNKTVQSIHLEAKAFVEELKDTKGEPFDPSAMISSHIANIICAMTFSERFNYSDPRFQKLLKMFEELNVRSTASLANFFPWIAKLPGKFTGVEKMKGHVKELFSYIDDIVEEHKTRFDENNLQDLTSAYMHELRQLEKNAITTSVMNFTYLTSVITDFFVGGIKTTSSALSWCIVCLVEHPDIQENICDQIHACVGRERMPSMEDKTDLPLVEAFCMEVLRVCNVPAILLHSTSCDVEFKGYTIPAGCMVLPDLVSVHKDPEIWGDPESFRPGRFLDEQGKVINKKEFLPFFVGKRSCIGESLARSELFLFVSCLLQNFIFENPKDEAVTVKSVDGQFGIVHEPKPYRIVAKMRK</sequence>
<evidence type="ECO:0000313" key="6">
    <source>
        <dbReference type="Proteomes" id="UP001164746"/>
    </source>
</evidence>
<organism evidence="5 6">
    <name type="scientific">Mya arenaria</name>
    <name type="common">Soft-shell clam</name>
    <dbReference type="NCBI Taxonomy" id="6604"/>
    <lineage>
        <taxon>Eukaryota</taxon>
        <taxon>Metazoa</taxon>
        <taxon>Spiralia</taxon>
        <taxon>Lophotrochozoa</taxon>
        <taxon>Mollusca</taxon>
        <taxon>Bivalvia</taxon>
        <taxon>Autobranchia</taxon>
        <taxon>Heteroconchia</taxon>
        <taxon>Euheterodonta</taxon>
        <taxon>Imparidentia</taxon>
        <taxon>Neoheterodontei</taxon>
        <taxon>Myida</taxon>
        <taxon>Myoidea</taxon>
        <taxon>Myidae</taxon>
        <taxon>Mya</taxon>
    </lineage>
</organism>
<name>A0ABY7FC84_MYAAR</name>
<keyword evidence="4" id="KW-1133">Transmembrane helix</keyword>
<accession>A0ABY7FC84</accession>
<feature type="transmembrane region" description="Helical" evidence="4">
    <location>
        <begin position="94"/>
        <end position="113"/>
    </location>
</feature>
<proteinExistence type="inferred from homology"/>
<evidence type="ECO:0000313" key="5">
    <source>
        <dbReference type="EMBL" id="WAR19217.1"/>
    </source>
</evidence>
<dbReference type="InterPro" id="IPR036396">
    <property type="entry name" value="Cyt_P450_sf"/>
</dbReference>
<dbReference type="EMBL" id="CP111022">
    <property type="protein sequence ID" value="WAR19217.1"/>
    <property type="molecule type" value="Genomic_DNA"/>
</dbReference>
<gene>
    <name evidence="5" type="ORF">MAR_001055</name>
</gene>